<dbReference type="PANTHER" id="PTHR33743">
    <property type="entry name" value="PROTEIN GOLVEN 6-RELATED"/>
    <property type="match status" value="1"/>
</dbReference>
<dbReference type="PANTHER" id="PTHR33743:SF19">
    <property type="entry name" value="PROTEIN GOLVEN 6"/>
    <property type="match status" value="1"/>
</dbReference>
<evidence type="ECO:0000256" key="2">
    <source>
        <dbReference type="SAM" id="SignalP"/>
    </source>
</evidence>
<evidence type="ECO:0000313" key="4">
    <source>
        <dbReference type="Proteomes" id="UP001374535"/>
    </source>
</evidence>
<accession>A0AAQ3S240</accession>
<feature type="compositionally biased region" description="Basic and acidic residues" evidence="1">
    <location>
        <begin position="130"/>
        <end position="140"/>
    </location>
</feature>
<feature type="chain" id="PRO_5042905701" evidence="2">
    <location>
        <begin position="21"/>
        <end position="158"/>
    </location>
</feature>
<gene>
    <name evidence="3" type="ORF">V8G54_017359</name>
</gene>
<reference evidence="3 4" key="1">
    <citation type="journal article" date="2023" name="Life. Sci Alliance">
        <title>Evolutionary insights into 3D genome organization and epigenetic landscape of Vigna mungo.</title>
        <authorList>
            <person name="Junaid A."/>
            <person name="Singh B."/>
            <person name="Bhatia S."/>
        </authorList>
    </citation>
    <scope>NUCLEOTIDE SEQUENCE [LARGE SCALE GENOMIC DNA]</scope>
    <source>
        <strain evidence="3">Urdbean</strain>
    </source>
</reference>
<sequence>MKPFVVFLLILSLLLAQTQAVKSISPYVWISNITLLCKGTRLGKVSLPVQQQKQQDVESTLLKRSNTDAEETVLCRDNECTGMLKNRKLVTTSISTTQSLLKDVEESKAEDLVNGNTKTVNTLSSWNQKDVPEEHNHDLVEITEMDYSPAKRKPPIHN</sequence>
<name>A0AAQ3S240_VIGMU</name>
<dbReference type="Proteomes" id="UP001374535">
    <property type="component" value="Chromosome 5"/>
</dbReference>
<evidence type="ECO:0000313" key="3">
    <source>
        <dbReference type="EMBL" id="WVZ12829.1"/>
    </source>
</evidence>
<proteinExistence type="predicted"/>
<dbReference type="EMBL" id="CP144696">
    <property type="protein sequence ID" value="WVZ12829.1"/>
    <property type="molecule type" value="Genomic_DNA"/>
</dbReference>
<keyword evidence="2" id="KW-0732">Signal</keyword>
<protein>
    <submittedName>
        <fullName evidence="3">Uncharacterized protein</fullName>
    </submittedName>
</protein>
<feature type="signal peptide" evidence="2">
    <location>
        <begin position="1"/>
        <end position="20"/>
    </location>
</feature>
<evidence type="ECO:0000256" key="1">
    <source>
        <dbReference type="SAM" id="MobiDB-lite"/>
    </source>
</evidence>
<feature type="region of interest" description="Disordered" evidence="1">
    <location>
        <begin position="128"/>
        <end position="158"/>
    </location>
</feature>
<dbReference type="Pfam" id="PF21529">
    <property type="entry name" value="GLV1-2"/>
    <property type="match status" value="1"/>
</dbReference>
<organism evidence="3 4">
    <name type="scientific">Vigna mungo</name>
    <name type="common">Black gram</name>
    <name type="synonym">Phaseolus mungo</name>
    <dbReference type="NCBI Taxonomy" id="3915"/>
    <lineage>
        <taxon>Eukaryota</taxon>
        <taxon>Viridiplantae</taxon>
        <taxon>Streptophyta</taxon>
        <taxon>Embryophyta</taxon>
        <taxon>Tracheophyta</taxon>
        <taxon>Spermatophyta</taxon>
        <taxon>Magnoliopsida</taxon>
        <taxon>eudicotyledons</taxon>
        <taxon>Gunneridae</taxon>
        <taxon>Pentapetalae</taxon>
        <taxon>rosids</taxon>
        <taxon>fabids</taxon>
        <taxon>Fabales</taxon>
        <taxon>Fabaceae</taxon>
        <taxon>Papilionoideae</taxon>
        <taxon>50 kb inversion clade</taxon>
        <taxon>NPAAA clade</taxon>
        <taxon>indigoferoid/millettioid clade</taxon>
        <taxon>Phaseoleae</taxon>
        <taxon>Vigna</taxon>
    </lineage>
</organism>
<dbReference type="AlphaFoldDB" id="A0AAQ3S240"/>
<keyword evidence="4" id="KW-1185">Reference proteome</keyword>
<dbReference type="InterPro" id="IPR049306">
    <property type="entry name" value="GLV1-2"/>
</dbReference>